<evidence type="ECO:0000256" key="4">
    <source>
        <dbReference type="ARBA" id="ARBA00023163"/>
    </source>
</evidence>
<gene>
    <name evidence="6" type="ORF">GCM10011585_03540</name>
</gene>
<keyword evidence="7" id="KW-1185">Reference proteome</keyword>
<dbReference type="InterPro" id="IPR000847">
    <property type="entry name" value="LysR_HTH_N"/>
</dbReference>
<dbReference type="Pfam" id="PF03466">
    <property type="entry name" value="LysR_substrate"/>
    <property type="match status" value="1"/>
</dbReference>
<dbReference type="GO" id="GO:0043565">
    <property type="term" value="F:sequence-specific DNA binding"/>
    <property type="evidence" value="ECO:0007669"/>
    <property type="project" value="TreeGrafter"/>
</dbReference>
<keyword evidence="4" id="KW-0804">Transcription</keyword>
<sequence length="303" mass="33540">MIDLNDLQCFVHVSQTQSFTRAAKRLGVPKSSISRAIQRLEDRLGVRLVERTTRRVTLTEVGEVYLSRCQRMMEEAEQADLAVGALQGKPRGTLRVGAPVAFARSILGPTMGEFVRLYPELRLHLQLLNGDEPPREGTFDVVVRAGTLEDSGLLVKPLMQIRLGAYASPTYLLNQKLPETPADLLPLSCITTTCDTFGEPGEFTTWRLRKGTELKEVKVNSRVSVPDPTINHQLALAGAGIALLAQSVVQIDVEQGRLIRILPEWEPAPVELHALYPSRLDSSPKVRAFLGFLRERFGTGSSF</sequence>
<dbReference type="RefSeq" id="WP_188552437.1">
    <property type="nucleotide sequence ID" value="NZ_BMGT01000001.1"/>
</dbReference>
<evidence type="ECO:0000259" key="5">
    <source>
        <dbReference type="PROSITE" id="PS50931"/>
    </source>
</evidence>
<evidence type="ECO:0000256" key="1">
    <source>
        <dbReference type="ARBA" id="ARBA00009437"/>
    </source>
</evidence>
<dbReference type="PROSITE" id="PS50931">
    <property type="entry name" value="HTH_LYSR"/>
    <property type="match status" value="1"/>
</dbReference>
<dbReference type="EMBL" id="BMGT01000001">
    <property type="protein sequence ID" value="GGG65197.1"/>
    <property type="molecule type" value="Genomic_DNA"/>
</dbReference>
<dbReference type="SUPFAM" id="SSF53850">
    <property type="entry name" value="Periplasmic binding protein-like II"/>
    <property type="match status" value="1"/>
</dbReference>
<keyword evidence="2" id="KW-0805">Transcription regulation</keyword>
<reference evidence="6" key="1">
    <citation type="journal article" date="2014" name="Int. J. Syst. Evol. Microbiol.">
        <title>Complete genome sequence of Corynebacterium casei LMG S-19264T (=DSM 44701T), isolated from a smear-ripened cheese.</title>
        <authorList>
            <consortium name="US DOE Joint Genome Institute (JGI-PGF)"/>
            <person name="Walter F."/>
            <person name="Albersmeier A."/>
            <person name="Kalinowski J."/>
            <person name="Ruckert C."/>
        </authorList>
    </citation>
    <scope>NUCLEOTIDE SEQUENCE</scope>
    <source>
        <strain evidence="6">CGMCC 1.12997</strain>
    </source>
</reference>
<accession>A0A917H265</accession>
<comment type="similarity">
    <text evidence="1">Belongs to the LysR transcriptional regulatory family.</text>
</comment>
<dbReference type="AlphaFoldDB" id="A0A917H265"/>
<dbReference type="Proteomes" id="UP000647241">
    <property type="component" value="Unassembled WGS sequence"/>
</dbReference>
<dbReference type="GO" id="GO:0006351">
    <property type="term" value="P:DNA-templated transcription"/>
    <property type="evidence" value="ECO:0007669"/>
    <property type="project" value="TreeGrafter"/>
</dbReference>
<dbReference type="InterPro" id="IPR005119">
    <property type="entry name" value="LysR_subst-bd"/>
</dbReference>
<dbReference type="GO" id="GO:0003700">
    <property type="term" value="F:DNA-binding transcription factor activity"/>
    <property type="evidence" value="ECO:0007669"/>
    <property type="project" value="InterPro"/>
</dbReference>
<evidence type="ECO:0000313" key="7">
    <source>
        <dbReference type="Proteomes" id="UP000647241"/>
    </source>
</evidence>
<keyword evidence="3" id="KW-0238">DNA-binding</keyword>
<dbReference type="FunFam" id="1.10.10.10:FF:000001">
    <property type="entry name" value="LysR family transcriptional regulator"/>
    <property type="match status" value="1"/>
</dbReference>
<dbReference type="PANTHER" id="PTHR30537">
    <property type="entry name" value="HTH-TYPE TRANSCRIPTIONAL REGULATOR"/>
    <property type="match status" value="1"/>
</dbReference>
<dbReference type="Gene3D" id="1.10.10.10">
    <property type="entry name" value="Winged helix-like DNA-binding domain superfamily/Winged helix DNA-binding domain"/>
    <property type="match status" value="1"/>
</dbReference>
<dbReference type="Pfam" id="PF00126">
    <property type="entry name" value="HTH_1"/>
    <property type="match status" value="1"/>
</dbReference>
<dbReference type="Gene3D" id="3.40.190.290">
    <property type="match status" value="1"/>
</dbReference>
<dbReference type="PRINTS" id="PR00039">
    <property type="entry name" value="HTHLYSR"/>
</dbReference>
<dbReference type="InterPro" id="IPR036388">
    <property type="entry name" value="WH-like_DNA-bd_sf"/>
</dbReference>
<evidence type="ECO:0000256" key="3">
    <source>
        <dbReference type="ARBA" id="ARBA00023125"/>
    </source>
</evidence>
<proteinExistence type="inferred from homology"/>
<comment type="caution">
    <text evidence="6">The sequence shown here is derived from an EMBL/GenBank/DDBJ whole genome shotgun (WGS) entry which is preliminary data.</text>
</comment>
<evidence type="ECO:0000256" key="2">
    <source>
        <dbReference type="ARBA" id="ARBA00023015"/>
    </source>
</evidence>
<protein>
    <submittedName>
        <fullName evidence="6">Transcriptional regulator</fullName>
    </submittedName>
</protein>
<name>A0A917H265_9BACT</name>
<organism evidence="6 7">
    <name type="scientific">Edaphobacter dinghuensis</name>
    <dbReference type="NCBI Taxonomy" id="1560005"/>
    <lineage>
        <taxon>Bacteria</taxon>
        <taxon>Pseudomonadati</taxon>
        <taxon>Acidobacteriota</taxon>
        <taxon>Terriglobia</taxon>
        <taxon>Terriglobales</taxon>
        <taxon>Acidobacteriaceae</taxon>
        <taxon>Edaphobacter</taxon>
    </lineage>
</organism>
<feature type="domain" description="HTH lysR-type" evidence="5">
    <location>
        <begin position="2"/>
        <end position="59"/>
    </location>
</feature>
<evidence type="ECO:0000313" key="6">
    <source>
        <dbReference type="EMBL" id="GGG65197.1"/>
    </source>
</evidence>
<dbReference type="PANTHER" id="PTHR30537:SF5">
    <property type="entry name" value="HTH-TYPE TRANSCRIPTIONAL ACTIVATOR TTDR-RELATED"/>
    <property type="match status" value="1"/>
</dbReference>
<dbReference type="InterPro" id="IPR058163">
    <property type="entry name" value="LysR-type_TF_proteobact-type"/>
</dbReference>
<dbReference type="InterPro" id="IPR036390">
    <property type="entry name" value="WH_DNA-bd_sf"/>
</dbReference>
<dbReference type="CDD" id="cd08422">
    <property type="entry name" value="PBP2_CrgA_like"/>
    <property type="match status" value="1"/>
</dbReference>
<dbReference type="SUPFAM" id="SSF46785">
    <property type="entry name" value="Winged helix' DNA-binding domain"/>
    <property type="match status" value="1"/>
</dbReference>
<reference evidence="6" key="2">
    <citation type="submission" date="2020-09" db="EMBL/GenBank/DDBJ databases">
        <authorList>
            <person name="Sun Q."/>
            <person name="Zhou Y."/>
        </authorList>
    </citation>
    <scope>NUCLEOTIDE SEQUENCE</scope>
    <source>
        <strain evidence="6">CGMCC 1.12997</strain>
    </source>
</reference>